<gene>
    <name evidence="1" type="ORF">JDV02_003006</name>
</gene>
<evidence type="ECO:0000313" key="2">
    <source>
        <dbReference type="Proteomes" id="UP000829364"/>
    </source>
</evidence>
<dbReference type="RefSeq" id="XP_047840061.1">
    <property type="nucleotide sequence ID" value="XM_047984089.1"/>
</dbReference>
<reference evidence="1" key="1">
    <citation type="submission" date="2021-11" db="EMBL/GenBank/DDBJ databases">
        <title>Purpureocillium_takamizusanense_genome.</title>
        <authorList>
            <person name="Nguyen N.-H."/>
        </authorList>
    </citation>
    <scope>NUCLEOTIDE SEQUENCE</scope>
    <source>
        <strain evidence="1">PT3</strain>
    </source>
</reference>
<dbReference type="GeneID" id="72064966"/>
<dbReference type="EMBL" id="CP086355">
    <property type="protein sequence ID" value="UNI16580.1"/>
    <property type="molecule type" value="Genomic_DNA"/>
</dbReference>
<organism evidence="1 2">
    <name type="scientific">Purpureocillium takamizusanense</name>
    <dbReference type="NCBI Taxonomy" id="2060973"/>
    <lineage>
        <taxon>Eukaryota</taxon>
        <taxon>Fungi</taxon>
        <taxon>Dikarya</taxon>
        <taxon>Ascomycota</taxon>
        <taxon>Pezizomycotina</taxon>
        <taxon>Sordariomycetes</taxon>
        <taxon>Hypocreomycetidae</taxon>
        <taxon>Hypocreales</taxon>
        <taxon>Ophiocordycipitaceae</taxon>
        <taxon>Purpureocillium</taxon>
    </lineage>
</organism>
<proteinExistence type="predicted"/>
<sequence length="98" mass="11332">MTKYYIAMQASDHYWRGDKCGINGSIWNMFWDMGHRRGKRIEDKGGGLWWILYDSLADSHTAWNIATGKNADYAVEFEEANIIDECGEVVQNLPMYFG</sequence>
<accession>A0A9Q8V806</accession>
<name>A0A9Q8V806_9HYPO</name>
<dbReference type="KEGG" id="ptkz:JDV02_003006"/>
<dbReference type="Proteomes" id="UP000829364">
    <property type="component" value="Chromosome 2"/>
</dbReference>
<dbReference type="AlphaFoldDB" id="A0A9Q8V806"/>
<keyword evidence="2" id="KW-1185">Reference proteome</keyword>
<evidence type="ECO:0000313" key="1">
    <source>
        <dbReference type="EMBL" id="UNI16580.1"/>
    </source>
</evidence>
<protein>
    <submittedName>
        <fullName evidence="1">Uncharacterized protein</fullName>
    </submittedName>
</protein>